<name>A0A0N4YQE2_NIPBR</name>
<dbReference type="OMA" id="HRCELYN"/>
<dbReference type="STRING" id="27835.A0A0N4YQE2"/>
<dbReference type="Pfam" id="PF12697">
    <property type="entry name" value="Abhydrolase_6"/>
    <property type="match status" value="1"/>
</dbReference>
<evidence type="ECO:0000256" key="1">
    <source>
        <dbReference type="SAM" id="Phobius"/>
    </source>
</evidence>
<feature type="transmembrane region" description="Helical" evidence="1">
    <location>
        <begin position="38"/>
        <end position="63"/>
    </location>
</feature>
<dbReference type="EMBL" id="UYSL01024201">
    <property type="protein sequence ID" value="VDL83199.1"/>
    <property type="molecule type" value="Genomic_DNA"/>
</dbReference>
<evidence type="ECO:0000313" key="3">
    <source>
        <dbReference type="EMBL" id="VDL83199.1"/>
    </source>
</evidence>
<proteinExistence type="predicted"/>
<sequence>MPECKGIGDAEMIVGTGLVYLSSVSSLLIWLVQFVIVVAVLIFVVLPSLLALFPGIMVNMFFLNFRRIPLTDYTNCSANNVKSIGRAFYLRGQAGNIGVWHILPASLSSDYREKGVHPADTEMEASLTLTKYPIVLYLHGNSFDRTIAHRVELYNLLSALDCQVVTFDYRGYGDSDGDPSEPGLVNDSRTVYDYVKGHCGNNIIVVWGHSMGTGVATKLVMDLCSEDAPPYGLVLESPFNNLRDAVMNHVISLPIRWMPEDMVQRIIVKPLRDVRLTMETDQRIKNVTCPILILHAENDHVIPVILARRLRDVAVSASRDVQYIEFSSARNYKHKFIYLAPELPDLIPLVFFSLRFFFSVVHQIFTET</sequence>
<dbReference type="GO" id="GO:0005789">
    <property type="term" value="C:endoplasmic reticulum membrane"/>
    <property type="evidence" value="ECO:0007669"/>
    <property type="project" value="TreeGrafter"/>
</dbReference>
<reference evidence="3 4" key="2">
    <citation type="submission" date="2018-11" db="EMBL/GenBank/DDBJ databases">
        <authorList>
            <consortium name="Pathogen Informatics"/>
        </authorList>
    </citation>
    <scope>NUCLEOTIDE SEQUENCE [LARGE SCALE GENOMIC DNA]</scope>
</reference>
<reference evidence="5" key="1">
    <citation type="submission" date="2017-02" db="UniProtKB">
        <authorList>
            <consortium name="WormBaseParasite"/>
        </authorList>
    </citation>
    <scope>IDENTIFICATION</scope>
</reference>
<accession>A0A0N4YQE2</accession>
<evidence type="ECO:0000313" key="5">
    <source>
        <dbReference type="WBParaSite" id="NBR_0001946401-mRNA-1"/>
    </source>
</evidence>
<dbReference type="GO" id="GO:0047372">
    <property type="term" value="F:monoacylglycerol lipase activity"/>
    <property type="evidence" value="ECO:0007669"/>
    <property type="project" value="TreeGrafter"/>
</dbReference>
<dbReference type="AlphaFoldDB" id="A0A0N4YQE2"/>
<dbReference type="PANTHER" id="PTHR12277">
    <property type="entry name" value="ALPHA/BETA HYDROLASE DOMAIN-CONTAINING PROTEIN"/>
    <property type="match status" value="1"/>
</dbReference>
<evidence type="ECO:0000313" key="4">
    <source>
        <dbReference type="Proteomes" id="UP000271162"/>
    </source>
</evidence>
<keyword evidence="1" id="KW-1133">Transmembrane helix</keyword>
<organism evidence="5">
    <name type="scientific">Nippostrongylus brasiliensis</name>
    <name type="common">Rat hookworm</name>
    <dbReference type="NCBI Taxonomy" id="27835"/>
    <lineage>
        <taxon>Eukaryota</taxon>
        <taxon>Metazoa</taxon>
        <taxon>Ecdysozoa</taxon>
        <taxon>Nematoda</taxon>
        <taxon>Chromadorea</taxon>
        <taxon>Rhabditida</taxon>
        <taxon>Rhabditina</taxon>
        <taxon>Rhabditomorpha</taxon>
        <taxon>Strongyloidea</taxon>
        <taxon>Heligmosomidae</taxon>
        <taxon>Nippostrongylus</taxon>
    </lineage>
</organism>
<dbReference type="GO" id="GO:0006660">
    <property type="term" value="P:phosphatidylserine catabolic process"/>
    <property type="evidence" value="ECO:0007669"/>
    <property type="project" value="TreeGrafter"/>
</dbReference>
<gene>
    <name evidence="3" type="ORF">NBR_LOCUS19465</name>
</gene>
<feature type="domain" description="AB hydrolase-1" evidence="2">
    <location>
        <begin position="135"/>
        <end position="311"/>
    </location>
</feature>
<protein>
    <submittedName>
        <fullName evidence="5">Lysophosphatidylserine lipase ABHD12</fullName>
    </submittedName>
</protein>
<keyword evidence="1" id="KW-0812">Transmembrane</keyword>
<feature type="transmembrane region" description="Helical" evidence="1">
    <location>
        <begin position="12"/>
        <end position="32"/>
    </location>
</feature>
<dbReference type="ESTHER" id="nipbr-a0a0n4yqe2">
    <property type="family name" value="ABHD12-PHARC"/>
</dbReference>
<dbReference type="GO" id="GO:0004622">
    <property type="term" value="F:phosphatidylcholine lysophospholipase activity"/>
    <property type="evidence" value="ECO:0007669"/>
    <property type="project" value="TreeGrafter"/>
</dbReference>
<dbReference type="PANTHER" id="PTHR12277:SF194">
    <property type="entry name" value="FI04476P"/>
    <property type="match status" value="1"/>
</dbReference>
<dbReference type="Proteomes" id="UP000271162">
    <property type="component" value="Unassembled WGS sequence"/>
</dbReference>
<keyword evidence="4" id="KW-1185">Reference proteome</keyword>
<dbReference type="InterPro" id="IPR029058">
    <property type="entry name" value="AB_hydrolase_fold"/>
</dbReference>
<dbReference type="WBParaSite" id="NBR_0001946401-mRNA-1">
    <property type="protein sequence ID" value="NBR_0001946401-mRNA-1"/>
    <property type="gene ID" value="NBR_0001946401"/>
</dbReference>
<dbReference type="SUPFAM" id="SSF53474">
    <property type="entry name" value="alpha/beta-Hydrolases"/>
    <property type="match status" value="1"/>
</dbReference>
<dbReference type="InterPro" id="IPR000073">
    <property type="entry name" value="AB_hydrolase_1"/>
</dbReference>
<dbReference type="Gene3D" id="3.40.50.1820">
    <property type="entry name" value="alpha/beta hydrolase"/>
    <property type="match status" value="1"/>
</dbReference>
<dbReference type="GO" id="GO:0052651">
    <property type="term" value="P:monoacylglycerol catabolic process"/>
    <property type="evidence" value="ECO:0007669"/>
    <property type="project" value="TreeGrafter"/>
</dbReference>
<evidence type="ECO:0000259" key="2">
    <source>
        <dbReference type="Pfam" id="PF12697"/>
    </source>
</evidence>
<keyword evidence="1" id="KW-0472">Membrane</keyword>